<dbReference type="EMBL" id="JARQZJ010000061">
    <property type="protein sequence ID" value="KAK9879002.1"/>
    <property type="molecule type" value="Genomic_DNA"/>
</dbReference>
<feature type="region of interest" description="Disordered" evidence="2">
    <location>
        <begin position="274"/>
        <end position="298"/>
    </location>
</feature>
<accession>A0AAW1UFR2</accession>
<evidence type="ECO:0000256" key="1">
    <source>
        <dbReference type="SAM" id="Coils"/>
    </source>
</evidence>
<gene>
    <name evidence="3" type="ORF">WA026_003817</name>
</gene>
<dbReference type="AlphaFoldDB" id="A0AAW1UFR2"/>
<keyword evidence="1" id="KW-0175">Coiled coil</keyword>
<comment type="caution">
    <text evidence="3">The sequence shown here is derived from an EMBL/GenBank/DDBJ whole genome shotgun (WGS) entry which is preliminary data.</text>
</comment>
<feature type="compositionally biased region" description="Basic and acidic residues" evidence="2">
    <location>
        <begin position="274"/>
        <end position="297"/>
    </location>
</feature>
<feature type="compositionally biased region" description="Polar residues" evidence="2">
    <location>
        <begin position="320"/>
        <end position="348"/>
    </location>
</feature>
<name>A0AAW1UFR2_9CUCU</name>
<evidence type="ECO:0000256" key="2">
    <source>
        <dbReference type="SAM" id="MobiDB-lite"/>
    </source>
</evidence>
<organism evidence="3 4">
    <name type="scientific">Henosepilachna vigintioctopunctata</name>
    <dbReference type="NCBI Taxonomy" id="420089"/>
    <lineage>
        <taxon>Eukaryota</taxon>
        <taxon>Metazoa</taxon>
        <taxon>Ecdysozoa</taxon>
        <taxon>Arthropoda</taxon>
        <taxon>Hexapoda</taxon>
        <taxon>Insecta</taxon>
        <taxon>Pterygota</taxon>
        <taxon>Neoptera</taxon>
        <taxon>Endopterygota</taxon>
        <taxon>Coleoptera</taxon>
        <taxon>Polyphaga</taxon>
        <taxon>Cucujiformia</taxon>
        <taxon>Coccinelloidea</taxon>
        <taxon>Coccinellidae</taxon>
        <taxon>Epilachninae</taxon>
        <taxon>Epilachnini</taxon>
        <taxon>Henosepilachna</taxon>
    </lineage>
</organism>
<evidence type="ECO:0000313" key="4">
    <source>
        <dbReference type="Proteomes" id="UP001431783"/>
    </source>
</evidence>
<evidence type="ECO:0000313" key="3">
    <source>
        <dbReference type="EMBL" id="KAK9879002.1"/>
    </source>
</evidence>
<feature type="region of interest" description="Disordered" evidence="2">
    <location>
        <begin position="316"/>
        <end position="351"/>
    </location>
</feature>
<proteinExistence type="predicted"/>
<protein>
    <submittedName>
        <fullName evidence="3">Uncharacterized protein</fullName>
    </submittedName>
</protein>
<feature type="coiled-coil region" evidence="1">
    <location>
        <begin position="30"/>
        <end position="57"/>
    </location>
</feature>
<feature type="region of interest" description="Disordered" evidence="2">
    <location>
        <begin position="431"/>
        <end position="452"/>
    </location>
</feature>
<sequence>MGEGGLDAIRSIKQIINDQDEKIWRVSAIEKCMKKEIEKLLTESKQYEVQIETLKSNSPYRCTKDVPLLVKDAIDHEIQTHKFLLIAIDSKKIEIENKKRDIKLWEEKYQSVITDFQEAYDDRKAFYELHNHAFKHLKQSEVAKKLAFIEMKRLKAELESVKRISTELKFIKRKILYTKIINFVKAISRQRQNVELNVKLQKAIARKRELGAIMLEKQKAWKTQNSMNIHQRKNNIFSNMVAKIDFSKRDTMPNKQGISKCSENHSARINVEIKPKLDKTPVDDKSKPTQKNNEEIKQNCNKIKVIDNQKISLPPLKSILNESRPNSKTGKLSQDSNFSERSQLQIKPSATEKVKNTLKEMNVVKKIATDQSLPPNRSHNVSFERLKNLKLITEKPQSIANKSPMKFSFKNRYTAENLNQQKMSMLGAEAKKRKTDSEQINDDIEIPPTKKDRSVNFASPIEEHCDTMDCSPNQKIDIDATLQSNISLLGYNTLEEETVLPTDCYQGNFSQIMTKPFNFNYADGAQTNDGNIQPMPVTSPPSMFEDVINTRPAFSFSFGRGVSDATGIWNSFK</sequence>
<reference evidence="3 4" key="1">
    <citation type="submission" date="2023-03" db="EMBL/GenBank/DDBJ databases">
        <title>Genome insight into feeding habits of ladybird beetles.</title>
        <authorList>
            <person name="Li H.-S."/>
            <person name="Huang Y.-H."/>
            <person name="Pang H."/>
        </authorList>
    </citation>
    <scope>NUCLEOTIDE SEQUENCE [LARGE SCALE GENOMIC DNA]</scope>
    <source>
        <strain evidence="3">SYSU_2023b</strain>
        <tissue evidence="3">Whole body</tissue>
    </source>
</reference>
<dbReference type="Proteomes" id="UP001431783">
    <property type="component" value="Unassembled WGS sequence"/>
</dbReference>
<keyword evidence="4" id="KW-1185">Reference proteome</keyword>